<keyword evidence="8" id="KW-1185">Reference proteome</keyword>
<dbReference type="PANTHER" id="PTHR13475:SF3">
    <property type="entry name" value="NEUGRIN"/>
    <property type="match status" value="1"/>
</dbReference>
<dbReference type="PANTHER" id="PTHR13475">
    <property type="entry name" value="NEUGRIN"/>
    <property type="match status" value="1"/>
</dbReference>
<dbReference type="Pfam" id="PF06413">
    <property type="entry name" value="Neugrin"/>
    <property type="match status" value="1"/>
</dbReference>
<protein>
    <recommendedName>
        <fullName evidence="4">Required for respiratory growth protein 9, mitochondrial</fullName>
    </recommendedName>
</protein>
<keyword evidence="5" id="KW-0809">Transit peptide</keyword>
<feature type="region of interest" description="Disordered" evidence="6">
    <location>
        <begin position="71"/>
        <end position="163"/>
    </location>
</feature>
<reference evidence="8" key="1">
    <citation type="journal article" date="2017" name="Genome Biol.">
        <title>Comparative genomics reveals high biological diversity and specific adaptations in the industrially and medically important fungal genus Aspergillus.</title>
        <authorList>
            <person name="de Vries R.P."/>
            <person name="Riley R."/>
            <person name="Wiebenga A."/>
            <person name="Aguilar-Osorio G."/>
            <person name="Amillis S."/>
            <person name="Uchima C.A."/>
            <person name="Anderluh G."/>
            <person name="Asadollahi M."/>
            <person name="Askin M."/>
            <person name="Barry K."/>
            <person name="Battaglia E."/>
            <person name="Bayram O."/>
            <person name="Benocci T."/>
            <person name="Braus-Stromeyer S.A."/>
            <person name="Caldana C."/>
            <person name="Canovas D."/>
            <person name="Cerqueira G.C."/>
            <person name="Chen F."/>
            <person name="Chen W."/>
            <person name="Choi C."/>
            <person name="Clum A."/>
            <person name="Dos Santos R.A."/>
            <person name="Damasio A.R."/>
            <person name="Diallinas G."/>
            <person name="Emri T."/>
            <person name="Fekete E."/>
            <person name="Flipphi M."/>
            <person name="Freyberg S."/>
            <person name="Gallo A."/>
            <person name="Gournas C."/>
            <person name="Habgood R."/>
            <person name="Hainaut M."/>
            <person name="Harispe M.L."/>
            <person name="Henrissat B."/>
            <person name="Hilden K.S."/>
            <person name="Hope R."/>
            <person name="Hossain A."/>
            <person name="Karabika E."/>
            <person name="Karaffa L."/>
            <person name="Karanyi Z."/>
            <person name="Krasevec N."/>
            <person name="Kuo A."/>
            <person name="Kusch H."/>
            <person name="LaButti K."/>
            <person name="Lagendijk E.L."/>
            <person name="Lapidus A."/>
            <person name="Levasseur A."/>
            <person name="Lindquist E."/>
            <person name="Lipzen A."/>
            <person name="Logrieco A.F."/>
            <person name="MacCabe A."/>
            <person name="Maekelae M.R."/>
            <person name="Malavazi I."/>
            <person name="Melin P."/>
            <person name="Meyer V."/>
            <person name="Mielnichuk N."/>
            <person name="Miskei M."/>
            <person name="Molnar A.P."/>
            <person name="Mule G."/>
            <person name="Ngan C.Y."/>
            <person name="Orejas M."/>
            <person name="Orosz E."/>
            <person name="Ouedraogo J.P."/>
            <person name="Overkamp K.M."/>
            <person name="Park H.-S."/>
            <person name="Perrone G."/>
            <person name="Piumi F."/>
            <person name="Punt P.J."/>
            <person name="Ram A.F."/>
            <person name="Ramon A."/>
            <person name="Rauscher S."/>
            <person name="Record E."/>
            <person name="Riano-Pachon D.M."/>
            <person name="Robert V."/>
            <person name="Roehrig J."/>
            <person name="Ruller R."/>
            <person name="Salamov A."/>
            <person name="Salih N.S."/>
            <person name="Samson R.A."/>
            <person name="Sandor E."/>
            <person name="Sanguinetti M."/>
            <person name="Schuetze T."/>
            <person name="Sepcic K."/>
            <person name="Shelest E."/>
            <person name="Sherlock G."/>
            <person name="Sophianopoulou V."/>
            <person name="Squina F.M."/>
            <person name="Sun H."/>
            <person name="Susca A."/>
            <person name="Todd R.B."/>
            <person name="Tsang A."/>
            <person name="Unkles S.E."/>
            <person name="van de Wiele N."/>
            <person name="van Rossen-Uffink D."/>
            <person name="Oliveira J.V."/>
            <person name="Vesth T.C."/>
            <person name="Visser J."/>
            <person name="Yu J.-H."/>
            <person name="Zhou M."/>
            <person name="Andersen M.R."/>
            <person name="Archer D.B."/>
            <person name="Baker S.E."/>
            <person name="Benoit I."/>
            <person name="Brakhage A.A."/>
            <person name="Braus G.H."/>
            <person name="Fischer R."/>
            <person name="Frisvad J.C."/>
            <person name="Goldman G.H."/>
            <person name="Houbraken J."/>
            <person name="Oakley B."/>
            <person name="Pocsi I."/>
            <person name="Scazzocchio C."/>
            <person name="Seiboth B."/>
            <person name="vanKuyk P.A."/>
            <person name="Wortman J."/>
            <person name="Dyer P.S."/>
            <person name="Grigoriev I.V."/>
        </authorList>
    </citation>
    <scope>NUCLEOTIDE SEQUENCE [LARGE SCALE GENOMIC DNA]</scope>
    <source>
        <strain evidence="8">CBS 101740 / IMI 381727 / IBT 21946</strain>
    </source>
</reference>
<dbReference type="VEuPathDB" id="FungiDB:ASPBRDRAFT_38762"/>
<evidence type="ECO:0000313" key="8">
    <source>
        <dbReference type="Proteomes" id="UP000184499"/>
    </source>
</evidence>
<feature type="compositionally biased region" description="Polar residues" evidence="6">
    <location>
        <begin position="115"/>
        <end position="129"/>
    </location>
</feature>
<feature type="compositionally biased region" description="Low complexity" evidence="6">
    <location>
        <begin position="72"/>
        <end position="88"/>
    </location>
</feature>
<proteinExistence type="inferred from homology"/>
<dbReference type="GeneID" id="93576487"/>
<evidence type="ECO:0000313" key="7">
    <source>
        <dbReference type="EMBL" id="OJJ76326.1"/>
    </source>
</evidence>
<dbReference type="STRING" id="767769.A0A1L9UXD7"/>
<evidence type="ECO:0000256" key="1">
    <source>
        <dbReference type="ARBA" id="ARBA00003548"/>
    </source>
</evidence>
<comment type="function">
    <text evidence="1">Required for respiratory activity and maintenance and expression of the mitochondrial genome.</text>
</comment>
<comment type="similarity">
    <text evidence="3">Belongs to the RRG9 family.</text>
</comment>
<evidence type="ECO:0000256" key="2">
    <source>
        <dbReference type="ARBA" id="ARBA00004173"/>
    </source>
</evidence>
<gene>
    <name evidence="7" type="ORF">ASPBRDRAFT_38762</name>
</gene>
<evidence type="ECO:0000256" key="4">
    <source>
        <dbReference type="ARBA" id="ARBA00013566"/>
    </source>
</evidence>
<feature type="region of interest" description="Disordered" evidence="6">
    <location>
        <begin position="259"/>
        <end position="283"/>
    </location>
</feature>
<evidence type="ECO:0000256" key="5">
    <source>
        <dbReference type="ARBA" id="ARBA00022946"/>
    </source>
</evidence>
<evidence type="ECO:0000256" key="3">
    <source>
        <dbReference type="ARBA" id="ARBA00010895"/>
    </source>
</evidence>
<dbReference type="InterPro" id="IPR010487">
    <property type="entry name" value="NGRN/Rrg9"/>
</dbReference>
<feature type="compositionally biased region" description="Basic and acidic residues" evidence="6">
    <location>
        <begin position="91"/>
        <end position="100"/>
    </location>
</feature>
<dbReference type="RefSeq" id="XP_067483573.1">
    <property type="nucleotide sequence ID" value="XM_067623999.1"/>
</dbReference>
<dbReference type="Proteomes" id="UP000184499">
    <property type="component" value="Unassembled WGS sequence"/>
</dbReference>
<comment type="subcellular location">
    <subcellularLocation>
        <location evidence="2">Mitochondrion</location>
    </subcellularLocation>
</comment>
<dbReference type="EMBL" id="KV878680">
    <property type="protein sequence ID" value="OJJ76326.1"/>
    <property type="molecule type" value="Genomic_DNA"/>
</dbReference>
<dbReference type="GO" id="GO:0005634">
    <property type="term" value="C:nucleus"/>
    <property type="evidence" value="ECO:0007669"/>
    <property type="project" value="TreeGrafter"/>
</dbReference>
<dbReference type="AlphaFoldDB" id="A0A1L9UXD7"/>
<evidence type="ECO:0000256" key="6">
    <source>
        <dbReference type="SAM" id="MobiDB-lite"/>
    </source>
</evidence>
<dbReference type="GO" id="GO:0005739">
    <property type="term" value="C:mitochondrion"/>
    <property type="evidence" value="ECO:0007669"/>
    <property type="project" value="UniProtKB-SubCell"/>
</dbReference>
<dbReference type="OMA" id="KPEKWQI"/>
<sequence>MAGVCASSLKLSLPNILRTALRSEFASDVHQGPAYRRIFSVTPVSQNRCQTQQRNFGYSVKPQIRQTAIHLSAPDSSSSASDNSSTTPLDSSEKDTRRTSTEANASPELADAKTSHVNSLAQTPSSGNPSDKDRTKSSRSKKRSRQEQRTSSPIPQKKPEKWQIHRQALKEKFKDGWNPPKKLSPDALEGIRHLHAVAPEKFTTSVLAEEFKISPEAIRRILKSKWRPSETEIEDRRKRWERRHDRIWGHLSELGLRPSTKRTRDLTDANQLLYGNKKKGGKA</sequence>
<organism evidence="7 8">
    <name type="scientific">Aspergillus brasiliensis (strain CBS 101740 / IMI 381727 / IBT 21946)</name>
    <dbReference type="NCBI Taxonomy" id="767769"/>
    <lineage>
        <taxon>Eukaryota</taxon>
        <taxon>Fungi</taxon>
        <taxon>Dikarya</taxon>
        <taxon>Ascomycota</taxon>
        <taxon>Pezizomycotina</taxon>
        <taxon>Eurotiomycetes</taxon>
        <taxon>Eurotiomycetidae</taxon>
        <taxon>Eurotiales</taxon>
        <taxon>Aspergillaceae</taxon>
        <taxon>Aspergillus</taxon>
        <taxon>Aspergillus subgen. Circumdati</taxon>
    </lineage>
</organism>
<name>A0A1L9UXD7_ASPBC</name>
<dbReference type="OrthoDB" id="5578174at2759"/>
<accession>A0A1L9UXD7</accession>